<evidence type="ECO:0000313" key="2">
    <source>
        <dbReference type="Proteomes" id="UP000243052"/>
    </source>
</evidence>
<dbReference type="RefSeq" id="XP_017987915.1">
    <property type="nucleotide sequence ID" value="XM_018132426.1"/>
</dbReference>
<accession>A0A0X8HT18</accession>
<organism evidence="1 2">
    <name type="scientific">Eremothecium sinecaudum</name>
    <dbReference type="NCBI Taxonomy" id="45286"/>
    <lineage>
        <taxon>Eukaryota</taxon>
        <taxon>Fungi</taxon>
        <taxon>Dikarya</taxon>
        <taxon>Ascomycota</taxon>
        <taxon>Saccharomycotina</taxon>
        <taxon>Saccharomycetes</taxon>
        <taxon>Saccharomycetales</taxon>
        <taxon>Saccharomycetaceae</taxon>
        <taxon>Eremothecium</taxon>
    </lineage>
</organism>
<dbReference type="AlphaFoldDB" id="A0A0X8HT18"/>
<keyword evidence="2" id="KW-1185">Reference proteome</keyword>
<dbReference type="GeneID" id="28724188"/>
<reference evidence="1 2" key="1">
    <citation type="submission" date="2016-01" db="EMBL/GenBank/DDBJ databases">
        <title>Genome sequence of the yeast Holleya sinecauda.</title>
        <authorList>
            <person name="Dietrich F.S."/>
        </authorList>
    </citation>
    <scope>NUCLEOTIDE SEQUENCE [LARGE SCALE GENOMIC DNA]</scope>
    <source>
        <strain evidence="1 2">ATCC 58844</strain>
    </source>
</reference>
<dbReference type="Pfam" id="PF17254">
    <property type="entry name" value="DUF5321"/>
    <property type="match status" value="1"/>
</dbReference>
<name>A0A0X8HT18_9SACH</name>
<dbReference type="EMBL" id="CP014244">
    <property type="protein sequence ID" value="AMD20919.1"/>
    <property type="molecule type" value="Genomic_DNA"/>
</dbReference>
<evidence type="ECO:0000313" key="1">
    <source>
        <dbReference type="EMBL" id="AMD20919.1"/>
    </source>
</evidence>
<sequence>MFRRTSLPSIVGVFRRHYSMQKPAATKRYKFDTSVGRPLVLLILVGSIAINIINQKKEIAEMEGLYMRKINKLQELVSRVRDDNDRNFSVEEELRFVNNAFSRRDAVNSIQNHLKAIHNSDLAEENTSHTFNEEESLDDVLKNIMDSVAEGDVVAKNKVHSVDRKQKPSSSTKSGIILNKELLLQEAEIEKEKMSYKPETEVHVIVERPGELVEAAKHTTESKFL</sequence>
<dbReference type="OrthoDB" id="2253354at2759"/>
<proteinExistence type="predicted"/>
<protein>
    <submittedName>
        <fullName evidence="1">HDR177Cp</fullName>
    </submittedName>
</protein>
<dbReference type="Proteomes" id="UP000243052">
    <property type="component" value="Chromosome iv"/>
</dbReference>
<dbReference type="InterPro" id="IPR035213">
    <property type="entry name" value="DUF5321"/>
</dbReference>
<gene>
    <name evidence="1" type="ORF">AW171_hschr42841</name>
</gene>